<dbReference type="KEGG" id="ach:Achl_1082"/>
<keyword evidence="3" id="KW-1185">Reference proteome</keyword>
<dbReference type="Proteomes" id="UP000002505">
    <property type="component" value="Chromosome"/>
</dbReference>
<dbReference type="HOGENOM" id="CLU_878939_0_0_11"/>
<feature type="transmembrane region" description="Helical" evidence="1">
    <location>
        <begin position="6"/>
        <end position="33"/>
    </location>
</feature>
<keyword evidence="1" id="KW-1133">Transmembrane helix</keyword>
<feature type="transmembrane region" description="Helical" evidence="1">
    <location>
        <begin position="83"/>
        <end position="103"/>
    </location>
</feature>
<evidence type="ECO:0000256" key="1">
    <source>
        <dbReference type="SAM" id="Phobius"/>
    </source>
</evidence>
<feature type="transmembrane region" description="Helical" evidence="1">
    <location>
        <begin position="236"/>
        <end position="259"/>
    </location>
</feature>
<sequence>MDQNPFVLPILLLGLICLLAIPTVLIGAIELAFFREQSTGQAAKHRKQYVNNVMKVVLTSAAATIAAIIFVEPDMWRDVWPEFPTYSPGVSLIAVAIAALVSYKLEVASEAPATIYDLQIDLRKSWQEEEILSKHSLALHNRWLEGFKVTDGGRSMMSSKRPLDPRFQAAIELTLEGNYRDATFRRLALLTNLRMVQAMILGHPWRMLWLLLPAVAAILSMAYLTTILVIDHRPATPGLIFLAVGFVVFGIILSIFNIWARSTARLRKYCDLKRREELCALMLSKLRVLAAPAQAVAGQPQKTRAGSLRRLFRAIW</sequence>
<accession>B8HE41</accession>
<proteinExistence type="predicted"/>
<dbReference type="AlphaFoldDB" id="B8HE41"/>
<keyword evidence="1" id="KW-0812">Transmembrane</keyword>
<feature type="transmembrane region" description="Helical" evidence="1">
    <location>
        <begin position="208"/>
        <end position="230"/>
    </location>
</feature>
<dbReference type="EMBL" id="CP001341">
    <property type="protein sequence ID" value="ACL39076.1"/>
    <property type="molecule type" value="Genomic_DNA"/>
</dbReference>
<name>B8HE41_PSECP</name>
<feature type="transmembrane region" description="Helical" evidence="1">
    <location>
        <begin position="53"/>
        <end position="71"/>
    </location>
</feature>
<evidence type="ECO:0000313" key="2">
    <source>
        <dbReference type="EMBL" id="ACL39076.1"/>
    </source>
</evidence>
<dbReference type="RefSeq" id="WP_015936299.1">
    <property type="nucleotide sequence ID" value="NC_011886.1"/>
</dbReference>
<keyword evidence="1" id="KW-0472">Membrane</keyword>
<protein>
    <submittedName>
        <fullName evidence="2">Uncharacterized protein</fullName>
    </submittedName>
</protein>
<organism evidence="2 3">
    <name type="scientific">Pseudarthrobacter chlorophenolicus (strain ATCC 700700 / DSM 12829 / CIP 107037 / JCM 12360 / KCTC 9906 / NCIMB 13794 / A6)</name>
    <name type="common">Arthrobacter chlorophenolicus</name>
    <dbReference type="NCBI Taxonomy" id="452863"/>
    <lineage>
        <taxon>Bacteria</taxon>
        <taxon>Bacillati</taxon>
        <taxon>Actinomycetota</taxon>
        <taxon>Actinomycetes</taxon>
        <taxon>Micrococcales</taxon>
        <taxon>Micrococcaceae</taxon>
        <taxon>Pseudarthrobacter</taxon>
    </lineage>
</organism>
<evidence type="ECO:0000313" key="3">
    <source>
        <dbReference type="Proteomes" id="UP000002505"/>
    </source>
</evidence>
<gene>
    <name evidence="2" type="ordered locus">Achl_1082</name>
</gene>
<reference evidence="2" key="1">
    <citation type="submission" date="2009-01" db="EMBL/GenBank/DDBJ databases">
        <title>Complete sequence of chromosome of Arthrobacter chlorophenolicus A6.</title>
        <authorList>
            <consortium name="US DOE Joint Genome Institute"/>
            <person name="Lucas S."/>
            <person name="Copeland A."/>
            <person name="Lapidus A."/>
            <person name="Glavina del Rio T."/>
            <person name="Tice H."/>
            <person name="Bruce D."/>
            <person name="Goodwin L."/>
            <person name="Pitluck S."/>
            <person name="Goltsman E."/>
            <person name="Clum A."/>
            <person name="Larimer F."/>
            <person name="Land M."/>
            <person name="Hauser L."/>
            <person name="Kyrpides N."/>
            <person name="Mikhailova N."/>
            <person name="Jansson J."/>
            <person name="Richardson P."/>
        </authorList>
    </citation>
    <scope>NUCLEOTIDE SEQUENCE [LARGE SCALE GENOMIC DNA]</scope>
    <source>
        <strain evidence="2">A6</strain>
    </source>
</reference>